<organism evidence="1 2">
    <name type="scientific">Jeotgalibacillus terrae</name>
    <dbReference type="NCBI Taxonomy" id="587735"/>
    <lineage>
        <taxon>Bacteria</taxon>
        <taxon>Bacillati</taxon>
        <taxon>Bacillota</taxon>
        <taxon>Bacilli</taxon>
        <taxon>Bacillales</taxon>
        <taxon>Caryophanaceae</taxon>
        <taxon>Jeotgalibacillus</taxon>
    </lineage>
</organism>
<dbReference type="Proteomes" id="UP001597561">
    <property type="component" value="Unassembled WGS sequence"/>
</dbReference>
<gene>
    <name evidence="1" type="ORF">ACFS5P_01940</name>
</gene>
<name>A0ABW5ZER9_9BACL</name>
<dbReference type="RefSeq" id="WP_204729314.1">
    <property type="nucleotide sequence ID" value="NZ_JAFBDK010000007.1"/>
</dbReference>
<protein>
    <recommendedName>
        <fullName evidence="3">Peptide ABC transporter permease</fullName>
    </recommendedName>
</protein>
<dbReference type="EMBL" id="JBHUPG010000003">
    <property type="protein sequence ID" value="MFD2910626.1"/>
    <property type="molecule type" value="Genomic_DNA"/>
</dbReference>
<evidence type="ECO:0008006" key="3">
    <source>
        <dbReference type="Google" id="ProtNLM"/>
    </source>
</evidence>
<keyword evidence="2" id="KW-1185">Reference proteome</keyword>
<comment type="caution">
    <text evidence="1">The sequence shown here is derived from an EMBL/GenBank/DDBJ whole genome shotgun (WGS) entry which is preliminary data.</text>
</comment>
<sequence>MIPFTRKLKEKLETADLNQFWPGFRLTAYALYNRESVYLFNHPVCGEKEEPLIFAWDKRFVGNTLILFEDVPTAIVYVENPGRFEETYPVLVHELFHGYQTLMDEKRFPDELLGVQYPLSEENIGFRLEERSVLSEALEAQGEERRQHLKHFVSLREKRRELLGDTLEYENLIETIEGPAWYVEMKAYASLHDDIKRENCYKQKLLNHEEAGLHLRRSCYSSGLAMCLLLDDLLPDWKHRYFTEECTLYECLKEMSGQDQPTLYNCASETQSEAARIYRLVQESRLKKIQSFSEFEGYQLTIEGSMRAVFFDPMNMVNVDHQLLHQYFVTMQIQEQEYLINQPALTYYGQSILHADKLQLNLSEKPIVGQGAVDIPGIGHFKGNYSEQGRQLRLLLS</sequence>
<evidence type="ECO:0000313" key="1">
    <source>
        <dbReference type="EMBL" id="MFD2910626.1"/>
    </source>
</evidence>
<accession>A0ABW5ZER9</accession>
<evidence type="ECO:0000313" key="2">
    <source>
        <dbReference type="Proteomes" id="UP001597561"/>
    </source>
</evidence>
<reference evidence="2" key="1">
    <citation type="journal article" date="2019" name="Int. J. Syst. Evol. Microbiol.">
        <title>The Global Catalogue of Microorganisms (GCM) 10K type strain sequencing project: providing services to taxonomists for standard genome sequencing and annotation.</title>
        <authorList>
            <consortium name="The Broad Institute Genomics Platform"/>
            <consortium name="The Broad Institute Genome Sequencing Center for Infectious Disease"/>
            <person name="Wu L."/>
            <person name="Ma J."/>
        </authorList>
    </citation>
    <scope>NUCLEOTIDE SEQUENCE [LARGE SCALE GENOMIC DNA]</scope>
    <source>
        <strain evidence="2">KCTC 13528</strain>
    </source>
</reference>
<proteinExistence type="predicted"/>